<feature type="chain" id="PRO_5021015270" description="Sulfur globule protein" evidence="2">
    <location>
        <begin position="28"/>
        <end position="120"/>
    </location>
</feature>
<keyword evidence="1" id="KW-0812">Transmembrane</keyword>
<feature type="signal peptide" evidence="2">
    <location>
        <begin position="1"/>
        <end position="27"/>
    </location>
</feature>
<organism evidence="3 4">
    <name type="scientific">Phreatobacter aquaticus</name>
    <dbReference type="NCBI Taxonomy" id="2570229"/>
    <lineage>
        <taxon>Bacteria</taxon>
        <taxon>Pseudomonadati</taxon>
        <taxon>Pseudomonadota</taxon>
        <taxon>Alphaproteobacteria</taxon>
        <taxon>Hyphomicrobiales</taxon>
        <taxon>Phreatobacteraceae</taxon>
        <taxon>Phreatobacter</taxon>
    </lineage>
</organism>
<sequence>MTSIKTLALAAAAVAGLGMFASTDAEARGFGGRGGGFHGGGFRAGGFHGGGHRHIGGLRLGGHRHIGHRHGGYWRGGRWWPYAVGVGVIGTGAVIAASCYRVRWVDTPYGLVRQRVNICD</sequence>
<evidence type="ECO:0000313" key="3">
    <source>
        <dbReference type="EMBL" id="QCK86971.1"/>
    </source>
</evidence>
<name>A0A4D7QK20_9HYPH</name>
<protein>
    <recommendedName>
        <fullName evidence="5">Sulfur globule protein</fullName>
    </recommendedName>
</protein>
<keyword evidence="1" id="KW-1133">Transmembrane helix</keyword>
<dbReference type="Proteomes" id="UP000298588">
    <property type="component" value="Chromosome"/>
</dbReference>
<evidence type="ECO:0008006" key="5">
    <source>
        <dbReference type="Google" id="ProtNLM"/>
    </source>
</evidence>
<dbReference type="EMBL" id="CP039865">
    <property type="protein sequence ID" value="QCK86971.1"/>
    <property type="molecule type" value="Genomic_DNA"/>
</dbReference>
<evidence type="ECO:0000256" key="2">
    <source>
        <dbReference type="SAM" id="SignalP"/>
    </source>
</evidence>
<keyword evidence="1" id="KW-0472">Membrane</keyword>
<evidence type="ECO:0000313" key="4">
    <source>
        <dbReference type="Proteomes" id="UP000298588"/>
    </source>
</evidence>
<keyword evidence="4" id="KW-1185">Reference proteome</keyword>
<reference evidence="3 4" key="1">
    <citation type="submission" date="2019-04" db="EMBL/GenBank/DDBJ databases">
        <title>Phreatobacter aquaticus sp. nov.</title>
        <authorList>
            <person name="Choi A."/>
            <person name="Baek K."/>
        </authorList>
    </citation>
    <scope>NUCLEOTIDE SEQUENCE [LARGE SCALE GENOMIC DNA]</scope>
    <source>
        <strain evidence="3 4">NMCR1094</strain>
    </source>
</reference>
<keyword evidence="2" id="KW-0732">Signal</keyword>
<dbReference type="KEGG" id="paqt:E8L99_14995"/>
<dbReference type="RefSeq" id="WP_137100302.1">
    <property type="nucleotide sequence ID" value="NZ_CP039865.1"/>
</dbReference>
<dbReference type="AlphaFoldDB" id="A0A4D7QK20"/>
<proteinExistence type="predicted"/>
<feature type="transmembrane region" description="Helical" evidence="1">
    <location>
        <begin position="79"/>
        <end position="100"/>
    </location>
</feature>
<accession>A0A4D7QK20</accession>
<evidence type="ECO:0000256" key="1">
    <source>
        <dbReference type="SAM" id="Phobius"/>
    </source>
</evidence>
<gene>
    <name evidence="3" type="ORF">E8L99_14995</name>
</gene>